<reference evidence="6 7" key="1">
    <citation type="submission" date="2024-06" db="EMBL/GenBank/DDBJ databases">
        <title>Sorghum-associated microbial communities from plants grown in Nebraska, USA.</title>
        <authorList>
            <person name="Schachtman D."/>
        </authorList>
    </citation>
    <scope>NUCLEOTIDE SEQUENCE [LARGE SCALE GENOMIC DNA]</scope>
    <source>
        <strain evidence="6 7">2857</strain>
    </source>
</reference>
<keyword evidence="7" id="KW-1185">Reference proteome</keyword>
<dbReference type="PANTHER" id="PTHR43335">
    <property type="entry name" value="ABC TRANSPORTER, ATP-BINDING PROTEIN"/>
    <property type="match status" value="1"/>
</dbReference>
<keyword evidence="2" id="KW-0813">Transport</keyword>
<accession>A0ABV2QQT1</accession>
<evidence type="ECO:0000259" key="5">
    <source>
        <dbReference type="PROSITE" id="PS50893"/>
    </source>
</evidence>
<dbReference type="PROSITE" id="PS50893">
    <property type="entry name" value="ABC_TRANSPORTER_2"/>
    <property type="match status" value="1"/>
</dbReference>
<feature type="domain" description="ABC transporter" evidence="5">
    <location>
        <begin position="24"/>
        <end position="249"/>
    </location>
</feature>
<proteinExistence type="inferred from homology"/>
<dbReference type="InterPro" id="IPR003439">
    <property type="entry name" value="ABC_transporter-like_ATP-bd"/>
</dbReference>
<dbReference type="Gene3D" id="3.40.50.300">
    <property type="entry name" value="P-loop containing nucleotide triphosphate hydrolases"/>
    <property type="match status" value="1"/>
</dbReference>
<name>A0ABV2QQT1_9MICO</name>
<dbReference type="EMBL" id="JBEPSJ010000004">
    <property type="protein sequence ID" value="MET4583385.1"/>
    <property type="molecule type" value="Genomic_DNA"/>
</dbReference>
<evidence type="ECO:0000256" key="3">
    <source>
        <dbReference type="ARBA" id="ARBA00022741"/>
    </source>
</evidence>
<evidence type="ECO:0000313" key="7">
    <source>
        <dbReference type="Proteomes" id="UP001549257"/>
    </source>
</evidence>
<evidence type="ECO:0000256" key="1">
    <source>
        <dbReference type="ARBA" id="ARBA00005417"/>
    </source>
</evidence>
<comment type="similarity">
    <text evidence="1">Belongs to the ABC transporter superfamily.</text>
</comment>
<dbReference type="InterPro" id="IPR003593">
    <property type="entry name" value="AAA+_ATPase"/>
</dbReference>
<evidence type="ECO:0000313" key="6">
    <source>
        <dbReference type="EMBL" id="MET4583385.1"/>
    </source>
</evidence>
<dbReference type="InterPro" id="IPR027417">
    <property type="entry name" value="P-loop_NTPase"/>
</dbReference>
<organism evidence="6 7">
    <name type="scientific">Conyzicola nivalis</name>
    <dbReference type="NCBI Taxonomy" id="1477021"/>
    <lineage>
        <taxon>Bacteria</taxon>
        <taxon>Bacillati</taxon>
        <taxon>Actinomycetota</taxon>
        <taxon>Actinomycetes</taxon>
        <taxon>Micrococcales</taxon>
        <taxon>Microbacteriaceae</taxon>
        <taxon>Conyzicola</taxon>
    </lineage>
</organism>
<comment type="caution">
    <text evidence="6">The sequence shown here is derived from an EMBL/GenBank/DDBJ whole genome shotgun (WGS) entry which is preliminary data.</text>
</comment>
<evidence type="ECO:0000256" key="4">
    <source>
        <dbReference type="ARBA" id="ARBA00022840"/>
    </source>
</evidence>
<protein>
    <submittedName>
        <fullName evidence="6">ABC-2 type transport system ATP-binding protein</fullName>
    </submittedName>
</protein>
<dbReference type="PANTHER" id="PTHR43335:SF4">
    <property type="entry name" value="ABC TRANSPORTER, ATP-BINDING PROTEIN"/>
    <property type="match status" value="1"/>
</dbReference>
<gene>
    <name evidence="6" type="ORF">ABIE21_002911</name>
</gene>
<evidence type="ECO:0000256" key="2">
    <source>
        <dbReference type="ARBA" id="ARBA00022448"/>
    </source>
</evidence>
<dbReference type="SMART" id="SM00382">
    <property type="entry name" value="AAA"/>
    <property type="match status" value="1"/>
</dbReference>
<keyword evidence="3" id="KW-0547">Nucleotide-binding</keyword>
<dbReference type="Pfam" id="PF00005">
    <property type="entry name" value="ABC_tran"/>
    <property type="match status" value="1"/>
</dbReference>
<dbReference type="Proteomes" id="UP001549257">
    <property type="component" value="Unassembled WGS sequence"/>
</dbReference>
<sequence length="328" mass="35074">MVPLDGYPGRYPAAIGFSNVEGMIQVEQLTKSYGGKTVVDDVTFRVEPGSVTGFLGPNGAGKTTTMRMLLGLERPDSGRALIGGRRYAEHRAPIREVGVLLDARAAHPNRSARDHLRIIARTHGISNRRVDEMIGLAGLESVAKKRAGTFSLGMGQRLGIAVALLGDPRALIFDEPVNGLDPEGVSWIRSLTRSLAAEGRAVLISSHLMAEMALTADRVIVLGRGAILADESMADVVSGAGRVRARTTRAVELADLVRRAGAEVLQLDASTLEITGLTAETIAETARTNNILLIELATVQVSLEDAFFELTHGSVEFRQTTTTSEDPQ</sequence>
<dbReference type="GO" id="GO:0005524">
    <property type="term" value="F:ATP binding"/>
    <property type="evidence" value="ECO:0007669"/>
    <property type="project" value="UniProtKB-KW"/>
</dbReference>
<keyword evidence="4 6" id="KW-0067">ATP-binding</keyword>
<dbReference type="SUPFAM" id="SSF52540">
    <property type="entry name" value="P-loop containing nucleoside triphosphate hydrolases"/>
    <property type="match status" value="1"/>
</dbReference>